<dbReference type="PANTHER" id="PTHR43432">
    <property type="entry name" value="SLR0285 PROTEIN"/>
    <property type="match status" value="1"/>
</dbReference>
<dbReference type="GO" id="GO:0046872">
    <property type="term" value="F:metal ion binding"/>
    <property type="evidence" value="ECO:0007669"/>
    <property type="project" value="UniProtKB-KW"/>
</dbReference>
<evidence type="ECO:0000256" key="3">
    <source>
        <dbReference type="ARBA" id="ARBA00023014"/>
    </source>
</evidence>
<keyword evidence="6" id="KW-1185">Reference proteome</keyword>
<dbReference type="InterPro" id="IPR040086">
    <property type="entry name" value="MJ0683-like"/>
</dbReference>
<dbReference type="InterPro" id="IPR007197">
    <property type="entry name" value="rSAM"/>
</dbReference>
<dbReference type="CDD" id="cd01335">
    <property type="entry name" value="Radical_SAM"/>
    <property type="match status" value="1"/>
</dbReference>
<keyword evidence="1" id="KW-0479">Metal-binding</keyword>
<dbReference type="RefSeq" id="WP_054876014.1">
    <property type="nucleotide sequence ID" value="NZ_LKET01000039.1"/>
</dbReference>
<dbReference type="AlphaFoldDB" id="A0A0P8WM53"/>
<sequence length="294" mass="33421">MELIAAKSIVSKAKSPELWFGAEYNMNIYRGCCHGCIYCDSRSDCYQVDNFDEVKAKENALSIIEKDLKGKRNKGVVATGAMSDPYNPYEAEQRLTRRALELLHKYGFGCCIATKGSLITRDIDILKSIIKHSPVIAKITITSADDKLSKMVEPNAQPSSKRFEAIGGLSRNGIFAGVLLMPILPFIEDNEENLVNIIRLAHESGAKFVYPTLAVSLRDNQKVYFYKALDEKFPGVKEKYIKQYGNSFWCYSSNYKVLMEIIKENCDKYGLLYKMKDIIHAYKSKYQSEQLTLY</sequence>
<dbReference type="SFLD" id="SFLDS00029">
    <property type="entry name" value="Radical_SAM"/>
    <property type="match status" value="1"/>
</dbReference>
<dbReference type="PANTHER" id="PTHR43432:SF5">
    <property type="entry name" value="ELP3_MIAA_NIFB-LIKE RADICAL SAM CORE DOMAIN-CONTAINING PROTEIN"/>
    <property type="match status" value="1"/>
</dbReference>
<dbReference type="Gene3D" id="3.80.30.30">
    <property type="match status" value="1"/>
</dbReference>
<dbReference type="SFLD" id="SFLDG01084">
    <property type="entry name" value="Uncharacterised_Radical_SAM_Su"/>
    <property type="match status" value="1"/>
</dbReference>
<dbReference type="SUPFAM" id="SSF102114">
    <property type="entry name" value="Radical SAM enzymes"/>
    <property type="match status" value="1"/>
</dbReference>
<accession>A0A0P8WM53</accession>
<dbReference type="OrthoDB" id="9785699at2"/>
<evidence type="ECO:0000256" key="2">
    <source>
        <dbReference type="ARBA" id="ARBA00023004"/>
    </source>
</evidence>
<comment type="caution">
    <text evidence="5">The sequence shown here is derived from an EMBL/GenBank/DDBJ whole genome shotgun (WGS) entry which is preliminary data.</text>
</comment>
<dbReference type="EMBL" id="LKET01000039">
    <property type="protein sequence ID" value="KPU43582.1"/>
    <property type="molecule type" value="Genomic_DNA"/>
</dbReference>
<keyword evidence="3" id="KW-0411">Iron-sulfur</keyword>
<feature type="domain" description="Radical SAM core" evidence="4">
    <location>
        <begin position="26"/>
        <end position="195"/>
    </location>
</feature>
<keyword evidence="2" id="KW-0408">Iron</keyword>
<reference evidence="5 6" key="1">
    <citation type="submission" date="2015-09" db="EMBL/GenBank/DDBJ databases">
        <title>Genome sequence of Oxobacter pfennigii DSM 3222.</title>
        <authorList>
            <person name="Poehlein A."/>
            <person name="Bengelsdorf F.R."/>
            <person name="Schiel-Bengelsdorf B."/>
            <person name="Duerre P."/>
            <person name="Daniel R."/>
        </authorList>
    </citation>
    <scope>NUCLEOTIDE SEQUENCE [LARGE SCALE GENOMIC DNA]</scope>
    <source>
        <strain evidence="5 6">DSM 3222</strain>
    </source>
</reference>
<dbReference type="Proteomes" id="UP000050326">
    <property type="component" value="Unassembled WGS sequence"/>
</dbReference>
<evidence type="ECO:0000256" key="1">
    <source>
        <dbReference type="ARBA" id="ARBA00022723"/>
    </source>
</evidence>
<gene>
    <name evidence="5" type="ORF">OXPF_30230</name>
</gene>
<name>A0A0P8WM53_9CLOT</name>
<proteinExistence type="predicted"/>
<dbReference type="GO" id="GO:0051536">
    <property type="term" value="F:iron-sulfur cluster binding"/>
    <property type="evidence" value="ECO:0007669"/>
    <property type="project" value="UniProtKB-KW"/>
</dbReference>
<dbReference type="STRING" id="36849.OXPF_30230"/>
<evidence type="ECO:0000259" key="4">
    <source>
        <dbReference type="Pfam" id="PF04055"/>
    </source>
</evidence>
<dbReference type="GO" id="GO:0003824">
    <property type="term" value="F:catalytic activity"/>
    <property type="evidence" value="ECO:0007669"/>
    <property type="project" value="InterPro"/>
</dbReference>
<dbReference type="InterPro" id="IPR058240">
    <property type="entry name" value="rSAM_sf"/>
</dbReference>
<dbReference type="PATRIC" id="fig|36849.3.peg.3204"/>
<organism evidence="5 6">
    <name type="scientific">Oxobacter pfennigii</name>
    <dbReference type="NCBI Taxonomy" id="36849"/>
    <lineage>
        <taxon>Bacteria</taxon>
        <taxon>Bacillati</taxon>
        <taxon>Bacillota</taxon>
        <taxon>Clostridia</taxon>
        <taxon>Eubacteriales</taxon>
        <taxon>Clostridiaceae</taxon>
        <taxon>Oxobacter</taxon>
    </lineage>
</organism>
<dbReference type="Pfam" id="PF04055">
    <property type="entry name" value="Radical_SAM"/>
    <property type="match status" value="1"/>
</dbReference>
<protein>
    <submittedName>
        <fullName evidence="5">Radical SAM superfamily protein</fullName>
    </submittedName>
</protein>
<evidence type="ECO:0000313" key="5">
    <source>
        <dbReference type="EMBL" id="KPU43582.1"/>
    </source>
</evidence>
<evidence type="ECO:0000313" key="6">
    <source>
        <dbReference type="Proteomes" id="UP000050326"/>
    </source>
</evidence>